<keyword evidence="5 11" id="KW-0472">Membrane</keyword>
<comment type="domain">
    <text evidence="11">The DHHC domain is required for palmitoyltransferase activity.</text>
</comment>
<feature type="domain" description="Palmitoyltransferase DHHC" evidence="13">
    <location>
        <begin position="308"/>
        <end position="425"/>
    </location>
</feature>
<evidence type="ECO:0000256" key="3">
    <source>
        <dbReference type="ARBA" id="ARBA00022692"/>
    </source>
</evidence>
<dbReference type="PROSITE" id="PS50216">
    <property type="entry name" value="DHHC"/>
    <property type="match status" value="1"/>
</dbReference>
<feature type="transmembrane region" description="Helical" evidence="11">
    <location>
        <begin position="51"/>
        <end position="71"/>
    </location>
</feature>
<comment type="subcellular location">
    <subcellularLocation>
        <location evidence="1">Membrane</location>
        <topology evidence="1">Multi-pass membrane protein</topology>
    </subcellularLocation>
</comment>
<dbReference type="GO" id="GO:0016020">
    <property type="term" value="C:membrane"/>
    <property type="evidence" value="ECO:0007669"/>
    <property type="project" value="UniProtKB-SubCell"/>
</dbReference>
<evidence type="ECO:0000259" key="13">
    <source>
        <dbReference type="Pfam" id="PF01529"/>
    </source>
</evidence>
<accession>M5G7T9</accession>
<name>M5G7T9_DACPD</name>
<feature type="region of interest" description="Disordered" evidence="12">
    <location>
        <begin position="255"/>
        <end position="299"/>
    </location>
</feature>
<dbReference type="PANTHER" id="PTHR22883">
    <property type="entry name" value="ZINC FINGER DHHC DOMAIN CONTAINING PROTEIN"/>
    <property type="match status" value="1"/>
</dbReference>
<dbReference type="EMBL" id="JH795858">
    <property type="protein sequence ID" value="EJU04195.1"/>
    <property type="molecule type" value="Genomic_DNA"/>
</dbReference>
<evidence type="ECO:0000256" key="6">
    <source>
        <dbReference type="ARBA" id="ARBA00023139"/>
    </source>
</evidence>
<sequence>MPNAQPPHNSAKPKTLVNAFTDTWNDARLRRAQRTKAAAERRAKRRKPQPWILRKLAVAVVLALLGWLQYVYVGRLCVPMIRRDAGTRGTFGQGVAYLIVYEVLWIIALWCYIKIITVPPGFAKDYIKKSPVPQDIQQPRATSPETFIASTQRTSSDTARLPLRPTATHPPPSSQSDRPDLPRTIGSTSSLNSSRSRGPIEFPENNPIARPFGRASTTAFGSVKNPSPTGKKEPSEAEAAPGFIKVHASRVPISNGALATNGANGSTKPPDPAVRPSWEAAPPSGEAETWADNLPPSRRPNHPVLTPFRRYCYKCELVKPYRSHHCSTCAQDVLGFDHHCLWVGQCVGARNRKFFINFLVWAVLLCAFTLATLLVANASRAYAGDLDGEMIAIIAIAGFFTMFTGALLSSHVWMLTVNLTTIEHMWLQTLQRRDTVSLSMKYSIWNLVGKGRQRHQWNQEWGNLSTEGNIWWRGSTRANWEATMGKSWLWWILPIGRSQSDGLSYPVNPRFSPEGRWRRRSEWPVELR</sequence>
<feature type="transmembrane region" description="Helical" evidence="11">
    <location>
        <begin position="91"/>
        <end position="113"/>
    </location>
</feature>
<comment type="catalytic activity">
    <reaction evidence="10 11">
        <text>L-cysteinyl-[protein] + hexadecanoyl-CoA = S-hexadecanoyl-L-cysteinyl-[protein] + CoA</text>
        <dbReference type="Rhea" id="RHEA:36683"/>
        <dbReference type="Rhea" id="RHEA-COMP:10131"/>
        <dbReference type="Rhea" id="RHEA-COMP:11032"/>
        <dbReference type="ChEBI" id="CHEBI:29950"/>
        <dbReference type="ChEBI" id="CHEBI:57287"/>
        <dbReference type="ChEBI" id="CHEBI:57379"/>
        <dbReference type="ChEBI" id="CHEBI:74151"/>
        <dbReference type="EC" id="2.3.1.225"/>
    </reaction>
</comment>
<feature type="transmembrane region" description="Helical" evidence="11">
    <location>
        <begin position="358"/>
        <end position="378"/>
    </location>
</feature>
<evidence type="ECO:0000256" key="8">
    <source>
        <dbReference type="ARBA" id="ARBA00023315"/>
    </source>
</evidence>
<dbReference type="GO" id="GO:0006612">
    <property type="term" value="P:protein targeting to membrane"/>
    <property type="evidence" value="ECO:0007669"/>
    <property type="project" value="TreeGrafter"/>
</dbReference>
<dbReference type="GO" id="GO:0005783">
    <property type="term" value="C:endoplasmic reticulum"/>
    <property type="evidence" value="ECO:0007669"/>
    <property type="project" value="TreeGrafter"/>
</dbReference>
<feature type="compositionally biased region" description="Polar residues" evidence="12">
    <location>
        <begin position="135"/>
        <end position="158"/>
    </location>
</feature>
<evidence type="ECO:0000256" key="1">
    <source>
        <dbReference type="ARBA" id="ARBA00004141"/>
    </source>
</evidence>
<dbReference type="RefSeq" id="XP_040631089.1">
    <property type="nucleotide sequence ID" value="XM_040772092.1"/>
</dbReference>
<evidence type="ECO:0000256" key="7">
    <source>
        <dbReference type="ARBA" id="ARBA00023288"/>
    </source>
</evidence>
<dbReference type="PANTHER" id="PTHR22883:SF23">
    <property type="entry name" value="PALMITOYLTRANSFERASE ZDHHC6"/>
    <property type="match status" value="1"/>
</dbReference>
<dbReference type="AlphaFoldDB" id="M5G7T9"/>
<evidence type="ECO:0000256" key="10">
    <source>
        <dbReference type="ARBA" id="ARBA00048048"/>
    </source>
</evidence>
<dbReference type="InterPro" id="IPR001594">
    <property type="entry name" value="Palmitoyltrfase_DHHC"/>
</dbReference>
<dbReference type="InterPro" id="IPR039859">
    <property type="entry name" value="PFA4/ZDH16/20/ERF2-like"/>
</dbReference>
<feature type="compositionally biased region" description="Polar residues" evidence="12">
    <location>
        <begin position="215"/>
        <end position="228"/>
    </location>
</feature>
<protein>
    <recommendedName>
        <fullName evidence="11">Palmitoyltransferase</fullName>
        <ecNumber evidence="11">2.3.1.225</ecNumber>
    </recommendedName>
</protein>
<keyword evidence="15" id="KW-1185">Reference proteome</keyword>
<feature type="compositionally biased region" description="Polar residues" evidence="12">
    <location>
        <begin position="257"/>
        <end position="267"/>
    </location>
</feature>
<keyword evidence="7" id="KW-0449">Lipoprotein</keyword>
<keyword evidence="3 11" id="KW-0812">Transmembrane</keyword>
<evidence type="ECO:0000256" key="2">
    <source>
        <dbReference type="ARBA" id="ARBA00022679"/>
    </source>
</evidence>
<gene>
    <name evidence="14" type="ORF">DACRYDRAFT_20808</name>
</gene>
<comment type="similarity">
    <text evidence="9">Belongs to the DHHC palmitoyltransferase family. PFA5 subfamily.</text>
</comment>
<dbReference type="OMA" id="TEGNIWW"/>
<dbReference type="OrthoDB" id="1436450at2759"/>
<reference evidence="14 15" key="1">
    <citation type="journal article" date="2012" name="Science">
        <title>The Paleozoic origin of enzymatic lignin decomposition reconstructed from 31 fungal genomes.</title>
        <authorList>
            <person name="Floudas D."/>
            <person name="Binder M."/>
            <person name="Riley R."/>
            <person name="Barry K."/>
            <person name="Blanchette R.A."/>
            <person name="Henrissat B."/>
            <person name="Martinez A.T."/>
            <person name="Otillar R."/>
            <person name="Spatafora J.W."/>
            <person name="Yadav J.S."/>
            <person name="Aerts A."/>
            <person name="Benoit I."/>
            <person name="Boyd A."/>
            <person name="Carlson A."/>
            <person name="Copeland A."/>
            <person name="Coutinho P.M."/>
            <person name="de Vries R.P."/>
            <person name="Ferreira P."/>
            <person name="Findley K."/>
            <person name="Foster B."/>
            <person name="Gaskell J."/>
            <person name="Glotzer D."/>
            <person name="Gorecki P."/>
            <person name="Heitman J."/>
            <person name="Hesse C."/>
            <person name="Hori C."/>
            <person name="Igarashi K."/>
            <person name="Jurgens J.A."/>
            <person name="Kallen N."/>
            <person name="Kersten P."/>
            <person name="Kohler A."/>
            <person name="Kuees U."/>
            <person name="Kumar T.K.A."/>
            <person name="Kuo A."/>
            <person name="LaButti K."/>
            <person name="Larrondo L.F."/>
            <person name="Lindquist E."/>
            <person name="Ling A."/>
            <person name="Lombard V."/>
            <person name="Lucas S."/>
            <person name="Lundell T."/>
            <person name="Martin R."/>
            <person name="McLaughlin D.J."/>
            <person name="Morgenstern I."/>
            <person name="Morin E."/>
            <person name="Murat C."/>
            <person name="Nagy L.G."/>
            <person name="Nolan M."/>
            <person name="Ohm R.A."/>
            <person name="Patyshakuliyeva A."/>
            <person name="Rokas A."/>
            <person name="Ruiz-Duenas F.J."/>
            <person name="Sabat G."/>
            <person name="Salamov A."/>
            <person name="Samejima M."/>
            <person name="Schmutz J."/>
            <person name="Slot J.C."/>
            <person name="St John F."/>
            <person name="Stenlid J."/>
            <person name="Sun H."/>
            <person name="Sun S."/>
            <person name="Syed K."/>
            <person name="Tsang A."/>
            <person name="Wiebenga A."/>
            <person name="Young D."/>
            <person name="Pisabarro A."/>
            <person name="Eastwood D.C."/>
            <person name="Martin F."/>
            <person name="Cullen D."/>
            <person name="Grigoriev I.V."/>
            <person name="Hibbett D.S."/>
        </authorList>
    </citation>
    <scope>NUCLEOTIDE SEQUENCE [LARGE SCALE GENOMIC DNA]</scope>
    <source>
        <strain evidence="14 15">DJM-731 SS1</strain>
    </source>
</reference>
<evidence type="ECO:0000256" key="4">
    <source>
        <dbReference type="ARBA" id="ARBA00022989"/>
    </source>
</evidence>
<dbReference type="GO" id="GO:0019706">
    <property type="term" value="F:protein-cysteine S-palmitoyltransferase activity"/>
    <property type="evidence" value="ECO:0007669"/>
    <property type="project" value="UniProtKB-EC"/>
</dbReference>
<dbReference type="GeneID" id="63687154"/>
<dbReference type="HOGENOM" id="CLU_023534_0_0_1"/>
<keyword evidence="6" id="KW-0564">Palmitate</keyword>
<keyword evidence="8 11" id="KW-0012">Acyltransferase</keyword>
<keyword evidence="4 11" id="KW-1133">Transmembrane helix</keyword>
<dbReference type="EC" id="2.3.1.225" evidence="11"/>
<evidence type="ECO:0000256" key="11">
    <source>
        <dbReference type="RuleBase" id="RU079119"/>
    </source>
</evidence>
<keyword evidence="2 11" id="KW-0808">Transferase</keyword>
<dbReference type="Proteomes" id="UP000030653">
    <property type="component" value="Unassembled WGS sequence"/>
</dbReference>
<evidence type="ECO:0000313" key="15">
    <source>
        <dbReference type="Proteomes" id="UP000030653"/>
    </source>
</evidence>
<dbReference type="Pfam" id="PF01529">
    <property type="entry name" value="DHHC"/>
    <property type="match status" value="1"/>
</dbReference>
<dbReference type="STRING" id="1858805.M5G7T9"/>
<feature type="compositionally biased region" description="Low complexity" evidence="12">
    <location>
        <begin position="187"/>
        <end position="196"/>
    </location>
</feature>
<dbReference type="GO" id="GO:0005794">
    <property type="term" value="C:Golgi apparatus"/>
    <property type="evidence" value="ECO:0007669"/>
    <property type="project" value="TreeGrafter"/>
</dbReference>
<evidence type="ECO:0000256" key="12">
    <source>
        <dbReference type="SAM" id="MobiDB-lite"/>
    </source>
</evidence>
<evidence type="ECO:0000313" key="14">
    <source>
        <dbReference type="EMBL" id="EJU04195.1"/>
    </source>
</evidence>
<organism evidence="14 15">
    <name type="scientific">Dacryopinax primogenitus (strain DJM 731)</name>
    <name type="common">Brown rot fungus</name>
    <dbReference type="NCBI Taxonomy" id="1858805"/>
    <lineage>
        <taxon>Eukaryota</taxon>
        <taxon>Fungi</taxon>
        <taxon>Dikarya</taxon>
        <taxon>Basidiomycota</taxon>
        <taxon>Agaricomycotina</taxon>
        <taxon>Dacrymycetes</taxon>
        <taxon>Dacrymycetales</taxon>
        <taxon>Dacrymycetaceae</taxon>
        <taxon>Dacryopinax</taxon>
    </lineage>
</organism>
<evidence type="ECO:0000256" key="9">
    <source>
        <dbReference type="ARBA" id="ARBA00038298"/>
    </source>
</evidence>
<evidence type="ECO:0000256" key="5">
    <source>
        <dbReference type="ARBA" id="ARBA00023136"/>
    </source>
</evidence>
<feature type="region of interest" description="Disordered" evidence="12">
    <location>
        <begin position="134"/>
        <end position="238"/>
    </location>
</feature>
<feature type="transmembrane region" description="Helical" evidence="11">
    <location>
        <begin position="390"/>
        <end position="415"/>
    </location>
</feature>
<proteinExistence type="inferred from homology"/>